<evidence type="ECO:0000256" key="2">
    <source>
        <dbReference type="ARBA" id="ARBA00022840"/>
    </source>
</evidence>
<comment type="caution">
    <text evidence="6">The sequence shown here is derived from an EMBL/GenBank/DDBJ whole genome shotgun (WGS) entry which is preliminary data.</text>
</comment>
<organism evidence="6 7">
    <name type="scientific">Symbiobacterium thermophilum</name>
    <dbReference type="NCBI Taxonomy" id="2734"/>
    <lineage>
        <taxon>Bacteria</taxon>
        <taxon>Bacillati</taxon>
        <taxon>Bacillota</taxon>
        <taxon>Clostridia</taxon>
        <taxon>Eubacteriales</taxon>
        <taxon>Symbiobacteriaceae</taxon>
        <taxon>Symbiobacterium</taxon>
    </lineage>
</organism>
<dbReference type="Pfam" id="PF07726">
    <property type="entry name" value="AAA_3"/>
    <property type="match status" value="1"/>
</dbReference>
<dbReference type="GO" id="GO:0016887">
    <property type="term" value="F:ATP hydrolysis activity"/>
    <property type="evidence" value="ECO:0007669"/>
    <property type="project" value="InterPro"/>
</dbReference>
<dbReference type="Gene3D" id="1.10.8.80">
    <property type="entry name" value="Magnesium chelatase subunit I, C-Terminal domain"/>
    <property type="match status" value="1"/>
</dbReference>
<dbReference type="PANTHER" id="PTHR42759:SF5">
    <property type="entry name" value="METHANOL DEHYDROGENASE REGULATOR"/>
    <property type="match status" value="1"/>
</dbReference>
<proteinExistence type="inferred from homology"/>
<evidence type="ECO:0000313" key="7">
    <source>
        <dbReference type="Proteomes" id="UP000732377"/>
    </source>
</evidence>
<evidence type="ECO:0000313" key="6">
    <source>
        <dbReference type="EMBL" id="MBY6274855.1"/>
    </source>
</evidence>
<dbReference type="Pfam" id="PF17863">
    <property type="entry name" value="AAA_lid_2"/>
    <property type="match status" value="1"/>
</dbReference>
<dbReference type="PIRSF" id="PIRSF002849">
    <property type="entry name" value="AAA_ATPase_chaperone_MoxR_prd"/>
    <property type="match status" value="1"/>
</dbReference>
<name>A0A953IB24_SYMTR</name>
<dbReference type="InterPro" id="IPR050764">
    <property type="entry name" value="CbbQ/NirQ/NorQ/GpvN"/>
</dbReference>
<sequence>MNAKEAVSRVIGNIELVVVGKRREIQYVLVALLCQGHVLIEDVPGVGKTTLVRSLARSLGCEFRRIQFTPDLLPSDVTGVSVYNQKTGEFEFRPGPIMAQIILADEINRTSPKTQSALLECMEEGQLTVDGVTRRLPRPFLVLATQNPIEYEGTFPLPEAQLDRFLLKLRLGYPSLRDEMTVVERSRRPPLEELQQVLTADEVLRLQQAVKDVHVDESVLEYIVRLVQATREHPDVYLGASPRGSIALYRTSQALALMRGRSYVTPDDVKEMAPLVLSHRIILRPEAQLRSGGAEALVSALLHQVPVPAGVSGHAARRA</sequence>
<dbReference type="InterPro" id="IPR011703">
    <property type="entry name" value="ATPase_AAA-3"/>
</dbReference>
<evidence type="ECO:0000259" key="5">
    <source>
        <dbReference type="Pfam" id="PF17863"/>
    </source>
</evidence>
<evidence type="ECO:0000256" key="1">
    <source>
        <dbReference type="ARBA" id="ARBA00022741"/>
    </source>
</evidence>
<dbReference type="RefSeq" id="WP_273377540.1">
    <property type="nucleotide sequence ID" value="NZ_JACSIR010000030.1"/>
</dbReference>
<dbReference type="Gene3D" id="3.40.50.300">
    <property type="entry name" value="P-loop containing nucleotide triphosphate hydrolases"/>
    <property type="match status" value="1"/>
</dbReference>
<dbReference type="InterPro" id="IPR041628">
    <property type="entry name" value="ChlI/MoxR_AAA_lid"/>
</dbReference>
<evidence type="ECO:0000256" key="3">
    <source>
        <dbReference type="ARBA" id="ARBA00061607"/>
    </source>
</evidence>
<protein>
    <submittedName>
        <fullName evidence="6">AAA family ATPase</fullName>
    </submittedName>
</protein>
<feature type="domain" description="ATPase AAA-3" evidence="4">
    <location>
        <begin position="37"/>
        <end position="167"/>
    </location>
</feature>
<feature type="domain" description="ChlI/MoxR AAA lid" evidence="5">
    <location>
        <begin position="228"/>
        <end position="292"/>
    </location>
</feature>
<dbReference type="GO" id="GO:0005524">
    <property type="term" value="F:ATP binding"/>
    <property type="evidence" value="ECO:0007669"/>
    <property type="project" value="UniProtKB-KW"/>
</dbReference>
<dbReference type="FunFam" id="3.40.50.300:FF:000640">
    <property type="entry name" value="MoxR family ATPase"/>
    <property type="match status" value="1"/>
</dbReference>
<dbReference type="SUPFAM" id="SSF52540">
    <property type="entry name" value="P-loop containing nucleoside triphosphate hydrolases"/>
    <property type="match status" value="1"/>
</dbReference>
<gene>
    <name evidence="6" type="ORF">CWE10_01355</name>
</gene>
<dbReference type="Proteomes" id="UP000732377">
    <property type="component" value="Unassembled WGS sequence"/>
</dbReference>
<comment type="similarity">
    <text evidence="3">Belongs to the MoxR family.</text>
</comment>
<dbReference type="PANTHER" id="PTHR42759">
    <property type="entry name" value="MOXR FAMILY PROTEIN"/>
    <property type="match status" value="1"/>
</dbReference>
<dbReference type="InterPro" id="IPR027417">
    <property type="entry name" value="P-loop_NTPase"/>
</dbReference>
<accession>A0A953IB24</accession>
<evidence type="ECO:0000259" key="4">
    <source>
        <dbReference type="Pfam" id="PF07726"/>
    </source>
</evidence>
<keyword evidence="1" id="KW-0547">Nucleotide-binding</keyword>
<dbReference type="CDD" id="cd00009">
    <property type="entry name" value="AAA"/>
    <property type="match status" value="1"/>
</dbReference>
<reference evidence="6" key="1">
    <citation type="submission" date="2017-11" db="EMBL/GenBank/DDBJ databases">
        <title>Three new genomes from thermophilic consortium.</title>
        <authorList>
            <person name="Quaggio R."/>
            <person name="Amgarten D."/>
            <person name="Setubal J.C."/>
        </authorList>
    </citation>
    <scope>NUCLEOTIDE SEQUENCE</scope>
    <source>
        <strain evidence="6">ZCTH01-B2</strain>
    </source>
</reference>
<dbReference type="EMBL" id="PIUK01000005">
    <property type="protein sequence ID" value="MBY6274855.1"/>
    <property type="molecule type" value="Genomic_DNA"/>
</dbReference>
<dbReference type="AlphaFoldDB" id="A0A953IB24"/>
<keyword evidence="2" id="KW-0067">ATP-binding</keyword>